<reference evidence="2" key="1">
    <citation type="submission" date="2021-03" db="EMBL/GenBank/DDBJ databases">
        <authorList>
            <person name="Sun Q."/>
        </authorList>
    </citation>
    <scope>NUCLEOTIDE SEQUENCE</scope>
    <source>
        <strain evidence="2">CCM 8862</strain>
    </source>
</reference>
<dbReference type="InterPro" id="IPR029058">
    <property type="entry name" value="AB_hydrolase_fold"/>
</dbReference>
<gene>
    <name evidence="2" type="ORF">JZY06_10625</name>
</gene>
<dbReference type="SUPFAM" id="SSF53474">
    <property type="entry name" value="alpha/beta-Hydrolases"/>
    <property type="match status" value="1"/>
</dbReference>
<dbReference type="RefSeq" id="WP_207279540.1">
    <property type="nucleotide sequence ID" value="NZ_JAFLEQ010000017.1"/>
</dbReference>
<dbReference type="EMBL" id="JAFLEQ010000017">
    <property type="protein sequence ID" value="MBN9645057.1"/>
    <property type="molecule type" value="Genomic_DNA"/>
</dbReference>
<dbReference type="PANTHER" id="PTHR37946">
    <property type="entry name" value="SLL1969 PROTEIN"/>
    <property type="match status" value="1"/>
</dbReference>
<dbReference type="AlphaFoldDB" id="A0A939E3R7"/>
<comment type="caution">
    <text evidence="2">The sequence shown here is derived from an EMBL/GenBank/DDBJ whole genome shotgun (WGS) entry which is preliminary data.</text>
</comment>
<sequence>MGVTLARLIPRRGTLPEPVARRPNDIPVVLLHGTVSSPGNFLPIARRLNNDGRRSIGIEYGHRGTDPLEVCLLDIVTQLDKLLEPRQRIDVVGHSLGGLMALRLAHLPQFTGRIRTIVGLGGCFKGQPVTMNPLLRTAVNVLVGPSLTQLMCESELSATIPAGVRLISIVSDADTIVPRSRSLVGELRTVHGVSHAWLTTLADEVSQALADAAAAEKPIVPRPVRP</sequence>
<protein>
    <submittedName>
        <fullName evidence="2">Alpha/beta fold hydrolase</fullName>
    </submittedName>
</protein>
<evidence type="ECO:0000313" key="3">
    <source>
        <dbReference type="Proteomes" id="UP000664332"/>
    </source>
</evidence>
<dbReference type="Pfam" id="PF12697">
    <property type="entry name" value="Abhydrolase_6"/>
    <property type="match status" value="1"/>
</dbReference>
<dbReference type="Proteomes" id="UP000664332">
    <property type="component" value="Unassembled WGS sequence"/>
</dbReference>
<feature type="domain" description="AB hydrolase-1" evidence="1">
    <location>
        <begin position="28"/>
        <end position="156"/>
    </location>
</feature>
<name>A0A939E3R7_9CORY</name>
<dbReference type="GO" id="GO:0016787">
    <property type="term" value="F:hydrolase activity"/>
    <property type="evidence" value="ECO:0007669"/>
    <property type="project" value="UniProtKB-KW"/>
</dbReference>
<organism evidence="2 3">
    <name type="scientific">Corynebacterium mendelii</name>
    <dbReference type="NCBI Taxonomy" id="2765362"/>
    <lineage>
        <taxon>Bacteria</taxon>
        <taxon>Bacillati</taxon>
        <taxon>Actinomycetota</taxon>
        <taxon>Actinomycetes</taxon>
        <taxon>Mycobacteriales</taxon>
        <taxon>Corynebacteriaceae</taxon>
        <taxon>Corynebacterium</taxon>
    </lineage>
</organism>
<dbReference type="PANTHER" id="PTHR37946:SF1">
    <property type="entry name" value="SLL1969 PROTEIN"/>
    <property type="match status" value="1"/>
</dbReference>
<accession>A0A939E3R7</accession>
<dbReference type="InterPro" id="IPR000073">
    <property type="entry name" value="AB_hydrolase_1"/>
</dbReference>
<keyword evidence="2" id="KW-0378">Hydrolase</keyword>
<proteinExistence type="predicted"/>
<dbReference type="Gene3D" id="3.40.50.1820">
    <property type="entry name" value="alpha/beta hydrolase"/>
    <property type="match status" value="1"/>
</dbReference>
<evidence type="ECO:0000313" key="2">
    <source>
        <dbReference type="EMBL" id="MBN9645057.1"/>
    </source>
</evidence>
<keyword evidence="3" id="KW-1185">Reference proteome</keyword>
<evidence type="ECO:0000259" key="1">
    <source>
        <dbReference type="Pfam" id="PF12697"/>
    </source>
</evidence>